<evidence type="ECO:0000313" key="1">
    <source>
        <dbReference type="EMBL" id="AWT60081.1"/>
    </source>
</evidence>
<accession>A0A2Z4ADG1</accession>
<sequence>MNYYAEPGKFGFPFEIASEPDLLNSGIVSTIEAPIPVTL</sequence>
<name>A0A2Z4ADG1_9BACT</name>
<dbReference type="Proteomes" id="UP000247465">
    <property type="component" value="Chromosome"/>
</dbReference>
<dbReference type="AlphaFoldDB" id="A0A2Z4ADG1"/>
<dbReference type="KEGG" id="mtar:DF168_01282"/>
<organism evidence="1 2">
    <name type="scientific">Candidatus Moanibacter tarae</name>
    <dbReference type="NCBI Taxonomy" id="2200854"/>
    <lineage>
        <taxon>Bacteria</taxon>
        <taxon>Pseudomonadati</taxon>
        <taxon>Verrucomicrobiota</taxon>
        <taxon>Opitutia</taxon>
        <taxon>Puniceicoccales</taxon>
        <taxon>Puniceicoccales incertae sedis</taxon>
        <taxon>Candidatus Moanibacter</taxon>
    </lineage>
</organism>
<protein>
    <submittedName>
        <fullName evidence="1">Uncharacterized protein</fullName>
    </submittedName>
</protein>
<evidence type="ECO:0000313" key="2">
    <source>
        <dbReference type="Proteomes" id="UP000247465"/>
    </source>
</evidence>
<reference evidence="1 2" key="1">
    <citation type="submission" date="2018-06" db="EMBL/GenBank/DDBJ databases">
        <title>Draft Genome Sequence of a Novel Marine Bacterium Related to the Verrucomicrobia.</title>
        <authorList>
            <person name="Vosseberg J."/>
            <person name="Martijn J."/>
            <person name="Ettema T.J.G."/>
        </authorList>
    </citation>
    <scope>NUCLEOTIDE SEQUENCE [LARGE SCALE GENOMIC DNA]</scope>
    <source>
        <strain evidence="1">TARA_B100001123</strain>
    </source>
</reference>
<proteinExistence type="predicted"/>
<dbReference type="EMBL" id="CP029803">
    <property type="protein sequence ID" value="AWT60081.1"/>
    <property type="molecule type" value="Genomic_DNA"/>
</dbReference>
<gene>
    <name evidence="1" type="ORF">DF168_01282</name>
</gene>